<accession>A0A9D1MQ22</accession>
<dbReference type="AlphaFoldDB" id="A0A9D1MQ22"/>
<evidence type="ECO:0000313" key="2">
    <source>
        <dbReference type="Proteomes" id="UP000824099"/>
    </source>
</evidence>
<dbReference type="PANTHER" id="PTHR42941">
    <property type="entry name" value="SLL1037 PROTEIN"/>
    <property type="match status" value="1"/>
</dbReference>
<organism evidence="1 2">
    <name type="scientific">Candidatus Avacidaminococcus intestinavium</name>
    <dbReference type="NCBI Taxonomy" id="2840684"/>
    <lineage>
        <taxon>Bacteria</taxon>
        <taxon>Bacillati</taxon>
        <taxon>Bacillota</taxon>
        <taxon>Negativicutes</taxon>
        <taxon>Acidaminococcales</taxon>
        <taxon>Acidaminococcaceae</taxon>
        <taxon>Acidaminococcaceae incertae sedis</taxon>
        <taxon>Candidatus Avacidaminococcus</taxon>
    </lineage>
</organism>
<protein>
    <submittedName>
        <fullName evidence="1">TAXI family TRAP transporter solute-binding subunit</fullName>
    </submittedName>
</protein>
<dbReference type="EMBL" id="DVNI01000095">
    <property type="protein sequence ID" value="HIU64525.1"/>
    <property type="molecule type" value="Genomic_DNA"/>
</dbReference>
<sequence>MMKKLLFGIFILIVLVTMGCSRDREIKKPAVQKFINIATGGMAGTYFPLGVAIADILNSDIPGANASAQSTGASVANINLLQQGKVDLIFAQNDVVYYAANGQEMFKDKKVDDLRGIATLYPETIQVISLDKNLKSLNQLRGKRIAVGPQGSGNEANAKHILKEYGISFKDVIISNLSFADAIKALEEGSIDIAFVTAGQPTAAIEKLANEKEITLIGIDEQVASALIDKYPFYTRNVILANTYRNQSSAVQSVAVKAMLVVAARLDDRLTFDICKTIFANTERLTAAHPAAGHLNANNALDGMPVPLAGGAEKYYRGS</sequence>
<dbReference type="CDD" id="cd13567">
    <property type="entry name" value="PBP2_TtGluBP"/>
    <property type="match status" value="1"/>
</dbReference>
<proteinExistence type="predicted"/>
<dbReference type="SUPFAM" id="SSF53850">
    <property type="entry name" value="Periplasmic binding protein-like II"/>
    <property type="match status" value="1"/>
</dbReference>
<dbReference type="InterPro" id="IPR011852">
    <property type="entry name" value="TRAP_TAXI"/>
</dbReference>
<dbReference type="PROSITE" id="PS51257">
    <property type="entry name" value="PROKAR_LIPOPROTEIN"/>
    <property type="match status" value="1"/>
</dbReference>
<reference evidence="1" key="1">
    <citation type="submission" date="2020-10" db="EMBL/GenBank/DDBJ databases">
        <authorList>
            <person name="Gilroy R."/>
        </authorList>
    </citation>
    <scope>NUCLEOTIDE SEQUENCE</scope>
    <source>
        <strain evidence="1">CHK160-1198</strain>
    </source>
</reference>
<dbReference type="PANTHER" id="PTHR42941:SF1">
    <property type="entry name" value="SLL1037 PROTEIN"/>
    <property type="match status" value="1"/>
</dbReference>
<dbReference type="Pfam" id="PF16868">
    <property type="entry name" value="NMT1_3"/>
    <property type="match status" value="1"/>
</dbReference>
<dbReference type="Gene3D" id="3.40.190.10">
    <property type="entry name" value="Periplasmic binding protein-like II"/>
    <property type="match status" value="2"/>
</dbReference>
<comment type="caution">
    <text evidence="1">The sequence shown here is derived from an EMBL/GenBank/DDBJ whole genome shotgun (WGS) entry which is preliminary data.</text>
</comment>
<dbReference type="NCBIfam" id="TIGR02122">
    <property type="entry name" value="TRAP_TAXI"/>
    <property type="match status" value="1"/>
</dbReference>
<dbReference type="Proteomes" id="UP000824099">
    <property type="component" value="Unassembled WGS sequence"/>
</dbReference>
<name>A0A9D1MQ22_9FIRM</name>
<gene>
    <name evidence="1" type="ORF">IAB06_05790</name>
</gene>
<evidence type="ECO:0000313" key="1">
    <source>
        <dbReference type="EMBL" id="HIU64525.1"/>
    </source>
</evidence>
<reference evidence="1" key="2">
    <citation type="journal article" date="2021" name="PeerJ">
        <title>Extensive microbial diversity within the chicken gut microbiome revealed by metagenomics and culture.</title>
        <authorList>
            <person name="Gilroy R."/>
            <person name="Ravi A."/>
            <person name="Getino M."/>
            <person name="Pursley I."/>
            <person name="Horton D.L."/>
            <person name="Alikhan N.F."/>
            <person name="Baker D."/>
            <person name="Gharbi K."/>
            <person name="Hall N."/>
            <person name="Watson M."/>
            <person name="Adriaenssens E.M."/>
            <person name="Foster-Nyarko E."/>
            <person name="Jarju S."/>
            <person name="Secka A."/>
            <person name="Antonio M."/>
            <person name="Oren A."/>
            <person name="Chaudhuri R.R."/>
            <person name="La Ragione R."/>
            <person name="Hildebrand F."/>
            <person name="Pallen M.J."/>
        </authorList>
    </citation>
    <scope>NUCLEOTIDE SEQUENCE</scope>
    <source>
        <strain evidence="1">CHK160-1198</strain>
    </source>
</reference>